<organism evidence="8 9">
    <name type="scientific">Parolsenella catena</name>
    <dbReference type="NCBI Taxonomy" id="2003188"/>
    <lineage>
        <taxon>Bacteria</taxon>
        <taxon>Bacillati</taxon>
        <taxon>Actinomycetota</taxon>
        <taxon>Coriobacteriia</taxon>
        <taxon>Coriobacteriales</taxon>
        <taxon>Atopobiaceae</taxon>
        <taxon>Parolsenella</taxon>
    </lineage>
</organism>
<keyword evidence="6" id="KW-0472">Membrane</keyword>
<dbReference type="InterPro" id="IPR051539">
    <property type="entry name" value="T4SS-coupling_protein"/>
</dbReference>
<keyword evidence="4" id="KW-0812">Transmembrane</keyword>
<accession>A0A3G9JZI2</accession>
<dbReference type="GeneID" id="88849559"/>
<dbReference type="GO" id="GO:0005886">
    <property type="term" value="C:plasma membrane"/>
    <property type="evidence" value="ECO:0007669"/>
    <property type="project" value="UniProtKB-SubCell"/>
</dbReference>
<evidence type="ECO:0000256" key="2">
    <source>
        <dbReference type="ARBA" id="ARBA00008806"/>
    </source>
</evidence>
<gene>
    <name evidence="8" type="ORF">Pcatena_14150</name>
</gene>
<evidence type="ECO:0000256" key="3">
    <source>
        <dbReference type="ARBA" id="ARBA00022475"/>
    </source>
</evidence>
<dbReference type="RefSeq" id="WP_126422973.1">
    <property type="nucleotide sequence ID" value="NZ_AP019367.1"/>
</dbReference>
<comment type="subcellular location">
    <subcellularLocation>
        <location evidence="1">Cell membrane</location>
        <topology evidence="1">Multi-pass membrane protein</topology>
    </subcellularLocation>
</comment>
<evidence type="ECO:0000313" key="8">
    <source>
        <dbReference type="EMBL" id="BBH50828.1"/>
    </source>
</evidence>
<keyword evidence="5" id="KW-1133">Transmembrane helix</keyword>
<evidence type="ECO:0000256" key="7">
    <source>
        <dbReference type="SAM" id="MobiDB-lite"/>
    </source>
</evidence>
<dbReference type="InterPro" id="IPR027417">
    <property type="entry name" value="P-loop_NTPase"/>
</dbReference>
<reference evidence="9" key="1">
    <citation type="submission" date="2018-11" db="EMBL/GenBank/DDBJ databases">
        <title>Comparative genomics of Parolsenella catena and Libanicoccus massiliensis: Reclassification of Libanicoccus massiliensis as Parolsenella massiliensis comb. nov.</title>
        <authorList>
            <person name="Sakamoto M."/>
            <person name="Ikeyama N."/>
            <person name="Murakami T."/>
            <person name="Mori H."/>
            <person name="Yuki M."/>
            <person name="Ohkuma M."/>
        </authorList>
    </citation>
    <scope>NUCLEOTIDE SEQUENCE [LARGE SCALE GENOMIC DNA]</scope>
    <source>
        <strain evidence="9">JCM 31932</strain>
    </source>
</reference>
<dbReference type="EMBL" id="AP019367">
    <property type="protein sequence ID" value="BBH50828.1"/>
    <property type="molecule type" value="Genomic_DNA"/>
</dbReference>
<dbReference type="Gene3D" id="3.40.50.300">
    <property type="entry name" value="P-loop containing nucleotide triphosphate hydrolases"/>
    <property type="match status" value="1"/>
</dbReference>
<feature type="region of interest" description="Disordered" evidence="7">
    <location>
        <begin position="1"/>
        <end position="21"/>
    </location>
</feature>
<dbReference type="AlphaFoldDB" id="A0A3G9JZI2"/>
<evidence type="ECO:0000256" key="6">
    <source>
        <dbReference type="ARBA" id="ARBA00023136"/>
    </source>
</evidence>
<protein>
    <recommendedName>
        <fullName evidence="10">Type IV secretion system protein VirD4</fullName>
    </recommendedName>
</protein>
<evidence type="ECO:0008006" key="10">
    <source>
        <dbReference type="Google" id="ProtNLM"/>
    </source>
</evidence>
<dbReference type="NCBIfam" id="NF045973">
    <property type="entry name" value="conju_CD1115"/>
    <property type="match status" value="1"/>
</dbReference>
<sequence length="493" mass="53963">MINANTESLFDPAPEATAAEKADRSAYAGELILTEGRTSPLDSWETGLNNNVLVLGCSGGGKTRNHLKPNLLEARGSYVVLDSKGRLAAEMGPCLQSQGYEVEVIDFTTMEGTIGYDPLNAVRWRGGKPLAQDIIAIASTICSKDDMGNDPFWGVAAANYLASYIAYVFEALPDREWNMASVVKVFECACAGDAEELFRDLRLQDPDSYAVSLYRRARITARAEKMHASIMGIIAANLLPLSFEGAMASFSNPAQLNFRVLGASKCAVFVKMDDLDDSLAPLTSLFVRQAFSVLCDFADTECEGGRLPVPVRFMLDDFANLSLPGFDRILSVVRSREISCTAICQTVSQLEARYGEAEANSIIGNCDRQLVLGFQDEATARYFSLRANKTPSSLLETPAGSWWYFERGKRGVCEPAYALENHPSYEACLACERMGMANPDELWPFEEPDFARSCDDRFGNVILCADCDLVGRCQGPEATFEQNWEVAHAADAA</sequence>
<keyword evidence="3" id="KW-1003">Cell membrane</keyword>
<dbReference type="PANTHER" id="PTHR37937:SF1">
    <property type="entry name" value="CONJUGATIVE TRANSFER: DNA TRANSPORT"/>
    <property type="match status" value="1"/>
</dbReference>
<dbReference type="SUPFAM" id="SSF52540">
    <property type="entry name" value="P-loop containing nucleoside triphosphate hydrolases"/>
    <property type="match status" value="1"/>
</dbReference>
<dbReference type="InterPro" id="IPR003688">
    <property type="entry name" value="TraG/VirD4"/>
</dbReference>
<evidence type="ECO:0000256" key="4">
    <source>
        <dbReference type="ARBA" id="ARBA00022692"/>
    </source>
</evidence>
<evidence type="ECO:0000313" key="9">
    <source>
        <dbReference type="Proteomes" id="UP000273154"/>
    </source>
</evidence>
<proteinExistence type="inferred from homology"/>
<dbReference type="Proteomes" id="UP000273154">
    <property type="component" value="Chromosome"/>
</dbReference>
<comment type="similarity">
    <text evidence="2">Belongs to the VirD4/TraG family.</text>
</comment>
<dbReference type="OrthoDB" id="226701at2"/>
<dbReference type="Pfam" id="PF02534">
    <property type="entry name" value="T4SS-DNA_transf"/>
    <property type="match status" value="1"/>
</dbReference>
<evidence type="ECO:0000256" key="1">
    <source>
        <dbReference type="ARBA" id="ARBA00004651"/>
    </source>
</evidence>
<keyword evidence="9" id="KW-1185">Reference proteome</keyword>
<dbReference type="PANTHER" id="PTHR37937">
    <property type="entry name" value="CONJUGATIVE TRANSFER: DNA TRANSPORT"/>
    <property type="match status" value="1"/>
</dbReference>
<dbReference type="KEGG" id="pcat:Pcatena_14150"/>
<dbReference type="CDD" id="cd01127">
    <property type="entry name" value="TrwB_TraG_TraD_VirD4"/>
    <property type="match status" value="1"/>
</dbReference>
<name>A0A3G9JZI2_9ACTN</name>
<evidence type="ECO:0000256" key="5">
    <source>
        <dbReference type="ARBA" id="ARBA00022989"/>
    </source>
</evidence>